<dbReference type="PANTHER" id="PTHR11136">
    <property type="entry name" value="FOLYLPOLYGLUTAMATE SYNTHASE-RELATED"/>
    <property type="match status" value="1"/>
</dbReference>
<evidence type="ECO:0000256" key="2">
    <source>
        <dbReference type="ARBA" id="ARBA00008276"/>
    </source>
</evidence>
<keyword evidence="4 11" id="KW-0436">Ligase</keyword>
<keyword evidence="7 11" id="KW-0067">ATP-binding</keyword>
<dbReference type="SUPFAM" id="SSF53244">
    <property type="entry name" value="MurD-like peptide ligases, peptide-binding domain"/>
    <property type="match status" value="1"/>
</dbReference>
<name>A0A1M6N677_9CLOT</name>
<dbReference type="GO" id="GO:0005524">
    <property type="term" value="F:ATP binding"/>
    <property type="evidence" value="ECO:0007669"/>
    <property type="project" value="UniProtKB-KW"/>
</dbReference>
<reference evidence="14 15" key="1">
    <citation type="submission" date="2016-11" db="EMBL/GenBank/DDBJ databases">
        <authorList>
            <person name="Jaros S."/>
            <person name="Januszkiewicz K."/>
            <person name="Wedrychowicz H."/>
        </authorList>
    </citation>
    <scope>NUCLEOTIDE SEQUENCE [LARGE SCALE GENOMIC DNA]</scope>
    <source>
        <strain evidence="14 15">DSM 3090</strain>
    </source>
</reference>
<evidence type="ECO:0000256" key="10">
    <source>
        <dbReference type="ARBA" id="ARBA00047493"/>
    </source>
</evidence>
<keyword evidence="15" id="KW-1185">Reference proteome</keyword>
<dbReference type="PIRSF" id="PIRSF001563">
    <property type="entry name" value="Folylpolyglu_synth"/>
    <property type="match status" value="1"/>
</dbReference>
<dbReference type="GO" id="GO:0046872">
    <property type="term" value="F:metal ion binding"/>
    <property type="evidence" value="ECO:0007669"/>
    <property type="project" value="UniProtKB-KW"/>
</dbReference>
<dbReference type="Gene3D" id="3.90.190.20">
    <property type="entry name" value="Mur ligase, C-terminal domain"/>
    <property type="match status" value="1"/>
</dbReference>
<evidence type="ECO:0000256" key="1">
    <source>
        <dbReference type="ARBA" id="ARBA00001946"/>
    </source>
</evidence>
<feature type="domain" description="Mur ligase C-terminal" evidence="12">
    <location>
        <begin position="293"/>
        <end position="413"/>
    </location>
</feature>
<accession>A0A1M6N677</accession>
<evidence type="ECO:0000256" key="7">
    <source>
        <dbReference type="ARBA" id="ARBA00022840"/>
    </source>
</evidence>
<evidence type="ECO:0000256" key="3">
    <source>
        <dbReference type="ARBA" id="ARBA00013025"/>
    </source>
</evidence>
<dbReference type="PANTHER" id="PTHR11136:SF0">
    <property type="entry name" value="DIHYDROFOLATE SYNTHETASE-RELATED"/>
    <property type="match status" value="1"/>
</dbReference>
<dbReference type="PROSITE" id="PS01011">
    <property type="entry name" value="FOLYLPOLYGLU_SYNT_1"/>
    <property type="match status" value="1"/>
</dbReference>
<dbReference type="SUPFAM" id="SSF53623">
    <property type="entry name" value="MurD-like peptide ligases, catalytic domain"/>
    <property type="match status" value="1"/>
</dbReference>
<dbReference type="EMBL" id="FRAD01000009">
    <property type="protein sequence ID" value="SHJ91235.1"/>
    <property type="molecule type" value="Genomic_DNA"/>
</dbReference>
<keyword evidence="5" id="KW-0479">Metal-binding</keyword>
<dbReference type="Pfam" id="PF02875">
    <property type="entry name" value="Mur_ligase_C"/>
    <property type="match status" value="1"/>
</dbReference>
<evidence type="ECO:0000256" key="6">
    <source>
        <dbReference type="ARBA" id="ARBA00022741"/>
    </source>
</evidence>
<evidence type="ECO:0000313" key="15">
    <source>
        <dbReference type="Proteomes" id="UP000183952"/>
    </source>
</evidence>
<dbReference type="InterPro" id="IPR004101">
    <property type="entry name" value="Mur_ligase_C"/>
</dbReference>
<comment type="catalytic activity">
    <reaction evidence="10">
        <text>(6S)-5,6,7,8-tetrahydrofolyl-(gamma-L-Glu)(n) + L-glutamate + ATP = (6S)-5,6,7,8-tetrahydrofolyl-(gamma-L-Glu)(n+1) + ADP + phosphate + H(+)</text>
        <dbReference type="Rhea" id="RHEA:10580"/>
        <dbReference type="Rhea" id="RHEA-COMP:14738"/>
        <dbReference type="Rhea" id="RHEA-COMP:14740"/>
        <dbReference type="ChEBI" id="CHEBI:15378"/>
        <dbReference type="ChEBI" id="CHEBI:29985"/>
        <dbReference type="ChEBI" id="CHEBI:30616"/>
        <dbReference type="ChEBI" id="CHEBI:43474"/>
        <dbReference type="ChEBI" id="CHEBI:141005"/>
        <dbReference type="ChEBI" id="CHEBI:456216"/>
        <dbReference type="EC" id="6.3.2.17"/>
    </reaction>
</comment>
<protein>
    <recommendedName>
        <fullName evidence="3">tetrahydrofolate synthase</fullName>
        <ecNumber evidence="3">6.3.2.17</ecNumber>
    </recommendedName>
    <alternativeName>
        <fullName evidence="9">Tetrahydrofolylpolyglutamate synthase</fullName>
    </alternativeName>
</protein>
<keyword evidence="8" id="KW-0460">Magnesium</keyword>
<dbReference type="InterPro" id="IPR036615">
    <property type="entry name" value="Mur_ligase_C_dom_sf"/>
</dbReference>
<dbReference type="Pfam" id="PF08245">
    <property type="entry name" value="Mur_ligase_M"/>
    <property type="match status" value="1"/>
</dbReference>
<keyword evidence="6 11" id="KW-0547">Nucleotide-binding</keyword>
<dbReference type="AlphaFoldDB" id="A0A1M6N677"/>
<evidence type="ECO:0000256" key="9">
    <source>
        <dbReference type="ARBA" id="ARBA00030592"/>
    </source>
</evidence>
<evidence type="ECO:0000259" key="13">
    <source>
        <dbReference type="Pfam" id="PF08245"/>
    </source>
</evidence>
<evidence type="ECO:0000259" key="12">
    <source>
        <dbReference type="Pfam" id="PF02875"/>
    </source>
</evidence>
<feature type="domain" description="Mur ligase central" evidence="13">
    <location>
        <begin position="44"/>
        <end position="264"/>
    </location>
</feature>
<dbReference type="GO" id="GO:0005737">
    <property type="term" value="C:cytoplasm"/>
    <property type="evidence" value="ECO:0007669"/>
    <property type="project" value="TreeGrafter"/>
</dbReference>
<gene>
    <name evidence="14" type="ORF">SAMN02745248_01288</name>
</gene>
<dbReference type="PROSITE" id="PS01012">
    <property type="entry name" value="FOLYLPOLYGLU_SYNT_2"/>
    <property type="match status" value="1"/>
</dbReference>
<dbReference type="GO" id="GO:0008841">
    <property type="term" value="F:dihydrofolate synthase activity"/>
    <property type="evidence" value="ECO:0007669"/>
    <property type="project" value="TreeGrafter"/>
</dbReference>
<dbReference type="InterPro" id="IPR001645">
    <property type="entry name" value="Folylpolyglutamate_synth"/>
</dbReference>
<comment type="cofactor">
    <cofactor evidence="1">
        <name>Mg(2+)</name>
        <dbReference type="ChEBI" id="CHEBI:18420"/>
    </cofactor>
</comment>
<evidence type="ECO:0000256" key="8">
    <source>
        <dbReference type="ARBA" id="ARBA00022842"/>
    </source>
</evidence>
<dbReference type="FunFam" id="3.40.1190.10:FF:000011">
    <property type="entry name" value="Folylpolyglutamate synthase/dihydrofolate synthase"/>
    <property type="match status" value="1"/>
</dbReference>
<dbReference type="Proteomes" id="UP000183952">
    <property type="component" value="Unassembled WGS sequence"/>
</dbReference>
<dbReference type="RefSeq" id="WP_072903297.1">
    <property type="nucleotide sequence ID" value="NZ_FRAD01000009.1"/>
</dbReference>
<evidence type="ECO:0000256" key="11">
    <source>
        <dbReference type="PIRNR" id="PIRNR001563"/>
    </source>
</evidence>
<sequence length="429" mass="47674">MDITQAMNYIEKMSSLGSVPGLEMTMELCRRLGSPQEQLKFVHIAGTNGKGSTMTYLSSILQKHGMRVGRYSSPAVFSYFEKFQINGININESTFLIILEKVKEAAESMACEGLGHPTVFEMETALAFLYFKEEHCDIVLLETGMGGTLDATNIVKNTLVAVIAKVSMDHMDFLGNTIEKIAENKAGIIKKGCHVVSAAQSVEAEKVITKKAQQEKCKISYVANKKITLYKCELNKQVFSYDSYSKLEISMNGTFQLENAALSLEICKALKDEGINISEQSIRYGLLDAKWPGRFSLISKNPTFIVDGAHNEDASVKLAQSIDKYFKGKKVIYIMGILKDKEVEKIVQNTVRYADIIITVTPPNNLRALDGHELQKIVSKYHKQVIVAESVEKAVSMSYHMAEDDGVIIAFGSLSYLGALTEIVENIRR</sequence>
<dbReference type="InterPro" id="IPR036565">
    <property type="entry name" value="Mur-like_cat_sf"/>
</dbReference>
<evidence type="ECO:0000313" key="14">
    <source>
        <dbReference type="EMBL" id="SHJ91235.1"/>
    </source>
</evidence>
<comment type="similarity">
    <text evidence="2 11">Belongs to the folylpolyglutamate synthase family.</text>
</comment>
<dbReference type="Gene3D" id="3.40.1190.10">
    <property type="entry name" value="Mur-like, catalytic domain"/>
    <property type="match status" value="1"/>
</dbReference>
<dbReference type="STRING" id="1121331.SAMN02745248_01288"/>
<dbReference type="InterPro" id="IPR018109">
    <property type="entry name" value="Folylpolyglutamate_synth_CS"/>
</dbReference>
<organism evidence="14 15">
    <name type="scientific">Hathewaya proteolytica DSM 3090</name>
    <dbReference type="NCBI Taxonomy" id="1121331"/>
    <lineage>
        <taxon>Bacteria</taxon>
        <taxon>Bacillati</taxon>
        <taxon>Bacillota</taxon>
        <taxon>Clostridia</taxon>
        <taxon>Eubacteriales</taxon>
        <taxon>Clostridiaceae</taxon>
        <taxon>Hathewaya</taxon>
    </lineage>
</organism>
<dbReference type="OrthoDB" id="9809356at2"/>
<dbReference type="EC" id="6.3.2.17" evidence="3"/>
<evidence type="ECO:0000256" key="5">
    <source>
        <dbReference type="ARBA" id="ARBA00022723"/>
    </source>
</evidence>
<dbReference type="GO" id="GO:0004326">
    <property type="term" value="F:tetrahydrofolylpolyglutamate synthase activity"/>
    <property type="evidence" value="ECO:0007669"/>
    <property type="project" value="UniProtKB-EC"/>
</dbReference>
<proteinExistence type="inferred from homology"/>
<dbReference type="InterPro" id="IPR013221">
    <property type="entry name" value="Mur_ligase_cen"/>
</dbReference>
<evidence type="ECO:0000256" key="4">
    <source>
        <dbReference type="ARBA" id="ARBA00022598"/>
    </source>
</evidence>
<dbReference type="NCBIfam" id="TIGR01499">
    <property type="entry name" value="folC"/>
    <property type="match status" value="1"/>
</dbReference>